<evidence type="ECO:0000313" key="3">
    <source>
        <dbReference type="Proteomes" id="UP000070620"/>
    </source>
</evidence>
<dbReference type="Proteomes" id="UP000070620">
    <property type="component" value="Unassembled WGS sequence"/>
</dbReference>
<evidence type="ECO:0000313" key="2">
    <source>
        <dbReference type="EMBL" id="KXK59536.1"/>
    </source>
</evidence>
<dbReference type="AlphaFoldDB" id="A0A136PML6"/>
<dbReference type="InterPro" id="IPR001387">
    <property type="entry name" value="Cro/C1-type_HTH"/>
</dbReference>
<reference evidence="2 3" key="1">
    <citation type="submission" date="2016-01" db="EMBL/GenBank/DDBJ databases">
        <title>Whole genome sequence and analysis of Micromonospora rosaria DSM 803, which can produce antibacterial substance rosamicin.</title>
        <authorList>
            <person name="Yang H."/>
            <person name="He X."/>
            <person name="Zhu D."/>
        </authorList>
    </citation>
    <scope>NUCLEOTIDE SEQUENCE [LARGE SCALE GENOMIC DNA]</scope>
    <source>
        <strain evidence="2 3">DSM 803</strain>
    </source>
</reference>
<dbReference type="Pfam" id="PF19054">
    <property type="entry name" value="DUF5753"/>
    <property type="match status" value="1"/>
</dbReference>
<sequence length="269" mass="30804">MREKQGRTLDDVRKEVEWSFSKLIRIESGVVSVSVSDLKSLLHVYGVTDPQLVEEMTELARRSRRRHWASEYRDVATSAYMDFLGYEDDARSIVQYHPMVIPGLLQTEDYARCVIEATTVGPVDTSVVEGRVRLRMARQERLFRESRECNVRFIIDEGVLSRSVEPSGVMKDQLRHLIDMSEKPQVSILILPIAARVVRRFIGPFSLHEFQSERDSDVVYLDSAPHDVALVEDAQVESYKVIIGELADACYSEARSRERLREQALLESG</sequence>
<dbReference type="Gene3D" id="1.10.260.40">
    <property type="entry name" value="lambda repressor-like DNA-binding domains"/>
    <property type="match status" value="1"/>
</dbReference>
<dbReference type="Pfam" id="PF13560">
    <property type="entry name" value="HTH_31"/>
    <property type="match status" value="1"/>
</dbReference>
<protein>
    <recommendedName>
        <fullName evidence="1">HTH cro/C1-type domain-containing protein</fullName>
    </recommendedName>
</protein>
<organism evidence="2 3">
    <name type="scientific">Micromonospora rosaria</name>
    <dbReference type="NCBI Taxonomy" id="47874"/>
    <lineage>
        <taxon>Bacteria</taxon>
        <taxon>Bacillati</taxon>
        <taxon>Actinomycetota</taxon>
        <taxon>Actinomycetes</taxon>
        <taxon>Micromonosporales</taxon>
        <taxon>Micromonosporaceae</taxon>
        <taxon>Micromonospora</taxon>
    </lineage>
</organism>
<dbReference type="SUPFAM" id="SSF47413">
    <property type="entry name" value="lambda repressor-like DNA-binding domains"/>
    <property type="match status" value="1"/>
</dbReference>
<name>A0A136PML6_9ACTN</name>
<dbReference type="GO" id="GO:0003677">
    <property type="term" value="F:DNA binding"/>
    <property type="evidence" value="ECO:0007669"/>
    <property type="project" value="InterPro"/>
</dbReference>
<evidence type="ECO:0000259" key="1">
    <source>
        <dbReference type="PROSITE" id="PS50943"/>
    </source>
</evidence>
<dbReference type="EMBL" id="LRQV01000108">
    <property type="protein sequence ID" value="KXK59536.1"/>
    <property type="molecule type" value="Genomic_DNA"/>
</dbReference>
<dbReference type="PROSITE" id="PS50943">
    <property type="entry name" value="HTH_CROC1"/>
    <property type="match status" value="1"/>
</dbReference>
<feature type="domain" description="HTH cro/C1-type" evidence="1">
    <location>
        <begin position="1"/>
        <end position="52"/>
    </location>
</feature>
<dbReference type="InterPro" id="IPR043917">
    <property type="entry name" value="DUF5753"/>
</dbReference>
<gene>
    <name evidence="2" type="ORF">AWW66_23635</name>
</gene>
<dbReference type="InterPro" id="IPR010982">
    <property type="entry name" value="Lambda_DNA-bd_dom_sf"/>
</dbReference>
<keyword evidence="3" id="KW-1185">Reference proteome</keyword>
<proteinExistence type="predicted"/>
<comment type="caution">
    <text evidence="2">The sequence shown here is derived from an EMBL/GenBank/DDBJ whole genome shotgun (WGS) entry which is preliminary data.</text>
</comment>
<accession>A0A136PML6</accession>